<gene>
    <name evidence="1" type="ORF">M72_12521</name>
</gene>
<dbReference type="Proteomes" id="UP000049979">
    <property type="component" value="Unassembled WGS sequence"/>
</dbReference>
<reference evidence="2" key="1">
    <citation type="submission" date="2015-05" db="EMBL/GenBank/DDBJ databases">
        <authorList>
            <consortium name="Pathogen Informatics"/>
        </authorList>
    </citation>
    <scope>NUCLEOTIDE SEQUENCE [LARGE SCALE GENOMIC DNA]</scope>
    <source>
        <strain evidence="2">M72</strain>
    </source>
</reference>
<dbReference type="SUPFAM" id="SSF53271">
    <property type="entry name" value="PRTase-like"/>
    <property type="match status" value="1"/>
</dbReference>
<keyword evidence="2" id="KW-1185">Reference proteome</keyword>
<dbReference type="OrthoDB" id="9778142at2"/>
<evidence type="ECO:0000313" key="1">
    <source>
        <dbReference type="EMBL" id="CRL41490.1"/>
    </source>
</evidence>
<dbReference type="InterPro" id="IPR000836">
    <property type="entry name" value="PRTase_dom"/>
</dbReference>
<accession>A0A0M6WV08</accession>
<dbReference type="AlphaFoldDB" id="A0A0M6WV08"/>
<evidence type="ECO:0008006" key="3">
    <source>
        <dbReference type="Google" id="ProtNLM"/>
    </source>
</evidence>
<dbReference type="Gene3D" id="3.40.50.2020">
    <property type="match status" value="1"/>
</dbReference>
<protein>
    <recommendedName>
        <fullName evidence="3">Orotate phosphoribosyltransferase</fullName>
    </recommendedName>
</protein>
<dbReference type="CDD" id="cd06223">
    <property type="entry name" value="PRTases_typeI"/>
    <property type="match status" value="1"/>
</dbReference>
<name>A0A0M6WV08_9FIRM</name>
<sequence>MEDRMMKFYSKESNMLALHAMHGHFATSHSHINYYVDVTSIKTRVAEAKQAAHVLYSRIPKTKYVDTIVCMDGTEVVGTFLTEEIQNGGIMGTTNQHETVYVISPEINSNNQMLFRDNNKGAIKGKHVVLLLATTTTGETIRRALECIQYYGGEIEWVASLFGTINSVDGVEVETLFDESDVTGYAAYPVADCPLCRQGQKIEAMVNGFGYSKL</sequence>
<dbReference type="InterPro" id="IPR029057">
    <property type="entry name" value="PRTase-like"/>
</dbReference>
<evidence type="ECO:0000313" key="2">
    <source>
        <dbReference type="Proteomes" id="UP000049979"/>
    </source>
</evidence>
<proteinExistence type="predicted"/>
<dbReference type="RefSeq" id="WP_055068473.1">
    <property type="nucleotide sequence ID" value="NZ_CP173697.1"/>
</dbReference>
<dbReference type="EMBL" id="CVRR01000048">
    <property type="protein sequence ID" value="CRL41490.1"/>
    <property type="molecule type" value="Genomic_DNA"/>
</dbReference>
<organism evidence="1 2">
    <name type="scientific">Roseburia faecis</name>
    <dbReference type="NCBI Taxonomy" id="301302"/>
    <lineage>
        <taxon>Bacteria</taxon>
        <taxon>Bacillati</taxon>
        <taxon>Bacillota</taxon>
        <taxon>Clostridia</taxon>
        <taxon>Lachnospirales</taxon>
        <taxon>Lachnospiraceae</taxon>
        <taxon>Roseburia</taxon>
    </lineage>
</organism>